<dbReference type="InterPro" id="IPR036215">
    <property type="entry name" value="TM0957-like_sf"/>
</dbReference>
<protein>
    <submittedName>
        <fullName evidence="1">Predicted lipoprotein</fullName>
    </submittedName>
</protein>
<evidence type="ECO:0000313" key="1">
    <source>
        <dbReference type="EMBL" id="SEN84215.1"/>
    </source>
</evidence>
<dbReference type="Pfam" id="PF10054">
    <property type="entry name" value="DUF2291"/>
    <property type="match status" value="1"/>
</dbReference>
<reference evidence="2" key="1">
    <citation type="submission" date="2016-10" db="EMBL/GenBank/DDBJ databases">
        <authorList>
            <person name="Varghese N."/>
            <person name="Submissions S."/>
        </authorList>
    </citation>
    <scope>NUCLEOTIDE SEQUENCE [LARGE SCALE GENOMIC DNA]</scope>
    <source>
        <strain evidence="2">S6-262</strain>
    </source>
</reference>
<dbReference type="InterPro" id="IPR014582">
    <property type="entry name" value="UCP033535_lipo"/>
</dbReference>
<keyword evidence="1" id="KW-0449">Lipoprotein</keyword>
<sequence length="219" mass="22754">MDRGRLTYAIGAAVLLSGCGMLASCKVLTVEEDRAIRARQGGALDAPGYVAGMWDDKALPAFRAAAVPLDTLASAIAQDVDRAGGTFGRRAGEGSAWTFVLEGAGRVVSVDSTSRRGQVMVALPNWPSGQSARFQIGPVVEGSAVRDALPFVTFDDFADQLVFADVGRALTARALAGVRPVAAGLRPGQTVRFVGIANIRYANAPLIVTPISLKVGRAG</sequence>
<name>A0A1H8JUN3_9SPHN</name>
<dbReference type="Proteomes" id="UP000199206">
    <property type="component" value="Unassembled WGS sequence"/>
</dbReference>
<gene>
    <name evidence="1" type="ORF">SAMN05192583_3686</name>
</gene>
<organism evidence="1 2">
    <name type="scientific">Sphingomonas gellani</name>
    <dbReference type="NCBI Taxonomy" id="1166340"/>
    <lineage>
        <taxon>Bacteria</taxon>
        <taxon>Pseudomonadati</taxon>
        <taxon>Pseudomonadota</taxon>
        <taxon>Alphaproteobacteria</taxon>
        <taxon>Sphingomonadales</taxon>
        <taxon>Sphingomonadaceae</taxon>
        <taxon>Sphingomonas</taxon>
    </lineage>
</organism>
<dbReference type="PROSITE" id="PS51257">
    <property type="entry name" value="PROKAR_LIPOPROTEIN"/>
    <property type="match status" value="1"/>
</dbReference>
<dbReference type="AlphaFoldDB" id="A0A1H8JUN3"/>
<dbReference type="EMBL" id="FOCF01000016">
    <property type="protein sequence ID" value="SEN84215.1"/>
    <property type="molecule type" value="Genomic_DNA"/>
</dbReference>
<accession>A0A1H8JUN3</accession>
<dbReference type="OrthoDB" id="156515at2"/>
<proteinExistence type="predicted"/>
<keyword evidence="2" id="KW-1185">Reference proteome</keyword>
<dbReference type="PIRSF" id="PIRSF033535">
    <property type="entry name" value="UCP033535_plp"/>
    <property type="match status" value="1"/>
</dbReference>
<dbReference type="SUPFAM" id="SSF141318">
    <property type="entry name" value="TM0957-like"/>
    <property type="match status" value="1"/>
</dbReference>
<dbReference type="STRING" id="1166340.SAMN05192583_3686"/>
<evidence type="ECO:0000313" key="2">
    <source>
        <dbReference type="Proteomes" id="UP000199206"/>
    </source>
</evidence>